<proteinExistence type="predicted"/>
<reference evidence="2" key="2">
    <citation type="submission" date="2020-05" db="UniProtKB">
        <authorList>
            <consortium name="EnsemblMetazoa"/>
        </authorList>
    </citation>
    <scope>IDENTIFICATION</scope>
</reference>
<keyword evidence="3" id="KW-1185">Reference proteome</keyword>
<protein>
    <submittedName>
        <fullName evidence="1">Uncharacterized protein LOC101240316</fullName>
    </submittedName>
</protein>
<dbReference type="AlphaFoldDB" id="A0A084VKQ0"/>
<evidence type="ECO:0000313" key="1">
    <source>
        <dbReference type="EMBL" id="KFB38544.1"/>
    </source>
</evidence>
<evidence type="ECO:0000313" key="3">
    <source>
        <dbReference type="Proteomes" id="UP000030765"/>
    </source>
</evidence>
<accession>A0A084VKQ0</accession>
<dbReference type="VEuPathDB" id="VectorBase:ASIC005821"/>
<name>A0A084VKQ0_ANOSI</name>
<gene>
    <name evidence="1" type="ORF">ZHAS_00005821</name>
</gene>
<evidence type="ECO:0000313" key="2">
    <source>
        <dbReference type="EnsemblMetazoa" id="ASIC005821-PA"/>
    </source>
</evidence>
<sequence length="93" mass="10004">MGAAWSVGVRCEGPGFLVPFIHQSPERNSSKAASAERTTPTFASPKSLILPASINIHPTPTTTPSRSKFEWFPVKASSHAHGCDVFVILNIMV</sequence>
<dbReference type="EnsemblMetazoa" id="ASIC005821-RA">
    <property type="protein sequence ID" value="ASIC005821-PA"/>
    <property type="gene ID" value="ASIC005821"/>
</dbReference>
<organism evidence="1">
    <name type="scientific">Anopheles sinensis</name>
    <name type="common">Mosquito</name>
    <dbReference type="NCBI Taxonomy" id="74873"/>
    <lineage>
        <taxon>Eukaryota</taxon>
        <taxon>Metazoa</taxon>
        <taxon>Ecdysozoa</taxon>
        <taxon>Arthropoda</taxon>
        <taxon>Hexapoda</taxon>
        <taxon>Insecta</taxon>
        <taxon>Pterygota</taxon>
        <taxon>Neoptera</taxon>
        <taxon>Endopterygota</taxon>
        <taxon>Diptera</taxon>
        <taxon>Nematocera</taxon>
        <taxon>Culicoidea</taxon>
        <taxon>Culicidae</taxon>
        <taxon>Anophelinae</taxon>
        <taxon>Anopheles</taxon>
    </lineage>
</organism>
<dbReference type="EMBL" id="KE524948">
    <property type="protein sequence ID" value="KFB38544.1"/>
    <property type="molecule type" value="Genomic_DNA"/>
</dbReference>
<dbReference type="Proteomes" id="UP000030765">
    <property type="component" value="Unassembled WGS sequence"/>
</dbReference>
<reference evidence="1 3" key="1">
    <citation type="journal article" date="2014" name="BMC Genomics">
        <title>Genome sequence of Anopheles sinensis provides insight into genetics basis of mosquito competence for malaria parasites.</title>
        <authorList>
            <person name="Zhou D."/>
            <person name="Zhang D."/>
            <person name="Ding G."/>
            <person name="Shi L."/>
            <person name="Hou Q."/>
            <person name="Ye Y."/>
            <person name="Xu Y."/>
            <person name="Zhou H."/>
            <person name="Xiong C."/>
            <person name="Li S."/>
            <person name="Yu J."/>
            <person name="Hong S."/>
            <person name="Yu X."/>
            <person name="Zou P."/>
            <person name="Chen C."/>
            <person name="Chang X."/>
            <person name="Wang W."/>
            <person name="Lv Y."/>
            <person name="Sun Y."/>
            <person name="Ma L."/>
            <person name="Shen B."/>
            <person name="Zhu C."/>
        </authorList>
    </citation>
    <scope>NUCLEOTIDE SEQUENCE [LARGE SCALE GENOMIC DNA]</scope>
</reference>
<dbReference type="EMBL" id="ATLV01014236">
    <property type="status" value="NOT_ANNOTATED_CDS"/>
    <property type="molecule type" value="Genomic_DNA"/>
</dbReference>